<dbReference type="Pfam" id="PF04277">
    <property type="entry name" value="OAD_gamma"/>
    <property type="match status" value="1"/>
</dbReference>
<evidence type="ECO:0000313" key="7">
    <source>
        <dbReference type="Proteomes" id="UP000276634"/>
    </source>
</evidence>
<evidence type="ECO:0000313" key="6">
    <source>
        <dbReference type="EMBL" id="ROR32638.1"/>
    </source>
</evidence>
<dbReference type="GO" id="GO:0036376">
    <property type="term" value="P:sodium ion export across plasma membrane"/>
    <property type="evidence" value="ECO:0007669"/>
    <property type="project" value="InterPro"/>
</dbReference>
<comment type="caution">
    <text evidence="6">The sequence shown here is derived from an EMBL/GenBank/DDBJ whole genome shotgun (WGS) entry which is preliminary data.</text>
</comment>
<dbReference type="EC" id="7.2.4.2" evidence="5"/>
<keyword evidence="3 5" id="KW-1133">Transmembrane helix</keyword>
<dbReference type="EMBL" id="RJVI01000002">
    <property type="protein sequence ID" value="ROR32638.1"/>
    <property type="molecule type" value="Genomic_DNA"/>
</dbReference>
<dbReference type="RefSeq" id="WP_123401553.1">
    <property type="nucleotide sequence ID" value="NZ_RJVI01000002.1"/>
</dbReference>
<keyword evidence="7" id="KW-1185">Reference proteome</keyword>
<dbReference type="Proteomes" id="UP000276634">
    <property type="component" value="Unassembled WGS sequence"/>
</dbReference>
<dbReference type="InterPro" id="IPR005899">
    <property type="entry name" value="Na_pump_deCOase"/>
</dbReference>
<proteinExistence type="inferred from homology"/>
<comment type="function">
    <text evidence="5">Catalyzes the decarboxylation of oxaloacetate coupled to Na(+) translocation.</text>
</comment>
<name>A0A3N1Y291_9GAMM</name>
<reference evidence="6 7" key="1">
    <citation type="submission" date="2018-11" db="EMBL/GenBank/DDBJ databases">
        <title>Genomic Encyclopedia of Type Strains, Phase IV (KMG-IV): sequencing the most valuable type-strain genomes for metagenomic binning, comparative biology and taxonomic classification.</title>
        <authorList>
            <person name="Goeker M."/>
        </authorList>
    </citation>
    <scope>NUCLEOTIDE SEQUENCE [LARGE SCALE GENOMIC DNA]</scope>
    <source>
        <strain evidence="6 7">DSM 100275</strain>
    </source>
</reference>
<protein>
    <recommendedName>
        <fullName evidence="5">Oxaloacetate decarboxylase gamma chain</fullName>
        <ecNumber evidence="5">7.2.4.2</ecNumber>
    </recommendedName>
</protein>
<comment type="cofactor">
    <cofactor evidence="5">
        <name>Na(+)</name>
        <dbReference type="ChEBI" id="CHEBI:29101"/>
    </cofactor>
</comment>
<dbReference type="NCBIfam" id="TIGR01195">
    <property type="entry name" value="oadG_fam"/>
    <property type="match status" value="1"/>
</dbReference>
<dbReference type="GO" id="GO:0005886">
    <property type="term" value="C:plasma membrane"/>
    <property type="evidence" value="ECO:0007669"/>
    <property type="project" value="UniProtKB-SubCell"/>
</dbReference>
<keyword evidence="5" id="KW-0739">Sodium transport</keyword>
<feature type="transmembrane region" description="Helical" evidence="5">
    <location>
        <begin position="12"/>
        <end position="31"/>
    </location>
</feature>
<keyword evidence="5" id="KW-0915">Sodium</keyword>
<evidence type="ECO:0000256" key="4">
    <source>
        <dbReference type="ARBA" id="ARBA00023136"/>
    </source>
</evidence>
<dbReference type="GO" id="GO:0015451">
    <property type="term" value="F:decarboxylation-driven active transmembrane transporter activity"/>
    <property type="evidence" value="ECO:0007669"/>
    <property type="project" value="UniProtKB-EC"/>
</dbReference>
<sequence length="74" mass="7703">MTLAVLRDGLALTVAGMGTVFAFLALLVGAVKAMSRLALRLAPPAPAAADDPREEARRLAAAAAAVRAHRARRR</sequence>
<evidence type="ECO:0000256" key="5">
    <source>
        <dbReference type="RuleBase" id="RU004278"/>
    </source>
</evidence>
<keyword evidence="2 5" id="KW-0812">Transmembrane</keyword>
<comment type="catalytic activity">
    <reaction evidence="5">
        <text>oxaloacetate + 2 Na(+)(in) + H(+) = pyruvate + 2 Na(+)(out) + CO2</text>
        <dbReference type="Rhea" id="RHEA:57724"/>
        <dbReference type="ChEBI" id="CHEBI:15361"/>
        <dbReference type="ChEBI" id="CHEBI:15378"/>
        <dbReference type="ChEBI" id="CHEBI:16452"/>
        <dbReference type="ChEBI" id="CHEBI:16526"/>
        <dbReference type="ChEBI" id="CHEBI:29101"/>
        <dbReference type="EC" id="7.2.4.2"/>
    </reaction>
</comment>
<keyword evidence="1" id="KW-1003">Cell membrane</keyword>
<comment type="subcellular location">
    <subcellularLocation>
        <location evidence="5">Cell membrane</location>
        <topology evidence="5">Single-pass membrane protein</topology>
    </subcellularLocation>
</comment>
<evidence type="ECO:0000256" key="3">
    <source>
        <dbReference type="ARBA" id="ARBA00022989"/>
    </source>
</evidence>
<evidence type="ECO:0000256" key="1">
    <source>
        <dbReference type="ARBA" id="ARBA00022475"/>
    </source>
</evidence>
<comment type="similarity">
    <text evidence="5">Belongs to the OadG family.</text>
</comment>
<organism evidence="6 7">
    <name type="scientific">Inmirania thermothiophila</name>
    <dbReference type="NCBI Taxonomy" id="1750597"/>
    <lineage>
        <taxon>Bacteria</taxon>
        <taxon>Pseudomonadati</taxon>
        <taxon>Pseudomonadota</taxon>
        <taxon>Gammaproteobacteria</taxon>
        <taxon>Chromatiales</taxon>
        <taxon>Ectothiorhodospiraceae</taxon>
        <taxon>Inmirania</taxon>
    </lineage>
</organism>
<gene>
    <name evidence="6" type="ORF">EDC57_1844</name>
</gene>
<dbReference type="AlphaFoldDB" id="A0A3N1Y291"/>
<evidence type="ECO:0000256" key="2">
    <source>
        <dbReference type="ARBA" id="ARBA00022692"/>
    </source>
</evidence>
<keyword evidence="4 5" id="KW-0472">Membrane</keyword>
<accession>A0A3N1Y291</accession>
<keyword evidence="5" id="KW-0813">Transport</keyword>
<keyword evidence="5" id="KW-0406">Ion transport</keyword>
<dbReference type="GO" id="GO:0015081">
    <property type="term" value="F:sodium ion transmembrane transporter activity"/>
    <property type="evidence" value="ECO:0007669"/>
    <property type="project" value="InterPro"/>
</dbReference>